<accession>A0A5N6KPH6</accession>
<protein>
    <recommendedName>
        <fullName evidence="8">Translin</fullName>
    </recommendedName>
</protein>
<organism evidence="6 7">
    <name type="scientific">Carpinus fangiana</name>
    <dbReference type="NCBI Taxonomy" id="176857"/>
    <lineage>
        <taxon>Eukaryota</taxon>
        <taxon>Viridiplantae</taxon>
        <taxon>Streptophyta</taxon>
        <taxon>Embryophyta</taxon>
        <taxon>Tracheophyta</taxon>
        <taxon>Spermatophyta</taxon>
        <taxon>Magnoliopsida</taxon>
        <taxon>eudicotyledons</taxon>
        <taxon>Gunneridae</taxon>
        <taxon>Pentapetalae</taxon>
        <taxon>rosids</taxon>
        <taxon>fabids</taxon>
        <taxon>Fagales</taxon>
        <taxon>Betulaceae</taxon>
        <taxon>Carpinus</taxon>
    </lineage>
</organism>
<comment type="subcellular location">
    <subcellularLocation>
        <location evidence="2">Cytoplasm</location>
    </subcellularLocation>
    <subcellularLocation>
        <location evidence="1">Nucleus</location>
    </subcellularLocation>
</comment>
<sequence>MTSNDGGEGTSPYMSIFEGFRNELDQHHDRRERCIKASRDITAASKKIIFALQRVRTLGSVIPENISRTTQPYYDTIYSSFAAVAPDLQGLNAHRYARNITGGLQEYMEAISFQYYLEKQEIITREAAEAQLNQGMQVEARIAIGVEDYILGLYDMTGELMRFAITNMATVGGVPQARHDGDGAEISNTRTVLSDLRELSFRLETLDSGSDFHFARDASKKLVVTKQSVDKVERAVYGLLIRGSERPKGWMPDLSDAPREEIEGF</sequence>
<name>A0A5N6KPH6_9ROSI</name>
<dbReference type="Pfam" id="PF01997">
    <property type="entry name" value="Translin"/>
    <property type="match status" value="1"/>
</dbReference>
<evidence type="ECO:0000256" key="3">
    <source>
        <dbReference type="ARBA" id="ARBA00005902"/>
    </source>
</evidence>
<dbReference type="Gene3D" id="1.20.58.190">
    <property type="entry name" value="Translin, domain 1"/>
    <property type="match status" value="1"/>
</dbReference>
<dbReference type="Gene3D" id="1.20.58.200">
    <property type="entry name" value="Translin, domain 2"/>
    <property type="match status" value="1"/>
</dbReference>
<evidence type="ECO:0000256" key="2">
    <source>
        <dbReference type="ARBA" id="ARBA00004496"/>
    </source>
</evidence>
<evidence type="ECO:0000313" key="7">
    <source>
        <dbReference type="Proteomes" id="UP000327013"/>
    </source>
</evidence>
<keyword evidence="5" id="KW-0539">Nucleus</keyword>
<gene>
    <name evidence="6" type="ORF">FH972_021500</name>
</gene>
<dbReference type="AlphaFoldDB" id="A0A5N6KPH6"/>
<keyword evidence="4" id="KW-0963">Cytoplasm</keyword>
<dbReference type="Proteomes" id="UP000327013">
    <property type="component" value="Unassembled WGS sequence"/>
</dbReference>
<evidence type="ECO:0000313" key="6">
    <source>
        <dbReference type="EMBL" id="KAB8337198.1"/>
    </source>
</evidence>
<evidence type="ECO:0000256" key="4">
    <source>
        <dbReference type="ARBA" id="ARBA00022490"/>
    </source>
</evidence>
<dbReference type="GO" id="GO:0005634">
    <property type="term" value="C:nucleus"/>
    <property type="evidence" value="ECO:0007669"/>
    <property type="project" value="UniProtKB-SubCell"/>
</dbReference>
<dbReference type="EMBL" id="VIBQ01000009">
    <property type="protein sequence ID" value="KAB8337198.1"/>
    <property type="molecule type" value="Genomic_DNA"/>
</dbReference>
<dbReference type="CDD" id="cd14820">
    <property type="entry name" value="TRAX"/>
    <property type="match status" value="1"/>
</dbReference>
<dbReference type="InterPro" id="IPR016069">
    <property type="entry name" value="Translin_C"/>
</dbReference>
<dbReference type="InterPro" id="IPR016068">
    <property type="entry name" value="Translin_N"/>
</dbReference>
<dbReference type="SUPFAM" id="SSF74784">
    <property type="entry name" value="Translin"/>
    <property type="match status" value="1"/>
</dbReference>
<dbReference type="GO" id="GO:0043565">
    <property type="term" value="F:sequence-specific DNA binding"/>
    <property type="evidence" value="ECO:0007669"/>
    <property type="project" value="InterPro"/>
</dbReference>
<dbReference type="InterPro" id="IPR002848">
    <property type="entry name" value="Translin_fam"/>
</dbReference>
<dbReference type="InterPro" id="IPR036081">
    <property type="entry name" value="Translin_sf"/>
</dbReference>
<evidence type="ECO:0008006" key="8">
    <source>
        <dbReference type="Google" id="ProtNLM"/>
    </source>
</evidence>
<keyword evidence="7" id="KW-1185">Reference proteome</keyword>
<evidence type="ECO:0000256" key="5">
    <source>
        <dbReference type="ARBA" id="ARBA00023242"/>
    </source>
</evidence>
<dbReference type="GO" id="GO:0005737">
    <property type="term" value="C:cytoplasm"/>
    <property type="evidence" value="ECO:0007669"/>
    <property type="project" value="UniProtKB-SubCell"/>
</dbReference>
<comment type="caution">
    <text evidence="6">The sequence shown here is derived from an EMBL/GenBank/DDBJ whole genome shotgun (WGS) entry which is preliminary data.</text>
</comment>
<comment type="similarity">
    <text evidence="3">Belongs to the translin family.</text>
</comment>
<evidence type="ECO:0000256" key="1">
    <source>
        <dbReference type="ARBA" id="ARBA00004123"/>
    </source>
</evidence>
<dbReference type="PANTHER" id="PTHR10741">
    <property type="entry name" value="TRANSLIN AND TRANSLIN ASSOCIATED PROTEIN X"/>
    <property type="match status" value="1"/>
</dbReference>
<proteinExistence type="inferred from homology"/>
<dbReference type="OrthoDB" id="31005at2759"/>
<reference evidence="6 7" key="1">
    <citation type="submission" date="2019-06" db="EMBL/GenBank/DDBJ databases">
        <title>A chromosomal-level reference genome of Carpinus fangiana (Coryloideae, Betulaceae).</title>
        <authorList>
            <person name="Yang X."/>
            <person name="Wang Z."/>
            <person name="Zhang L."/>
            <person name="Hao G."/>
            <person name="Liu J."/>
            <person name="Yang Y."/>
        </authorList>
    </citation>
    <scope>NUCLEOTIDE SEQUENCE [LARGE SCALE GENOMIC DNA]</scope>
    <source>
        <strain evidence="6">Cfa_2016G</strain>
        <tissue evidence="6">Leaf</tissue>
    </source>
</reference>